<accession>A0ACB9QSU3</accession>
<dbReference type="EMBL" id="CM042884">
    <property type="protein sequence ID" value="KAI4369515.1"/>
    <property type="molecule type" value="Genomic_DNA"/>
</dbReference>
<keyword evidence="2" id="KW-1185">Reference proteome</keyword>
<gene>
    <name evidence="1" type="ORF">MLD38_017948</name>
</gene>
<dbReference type="Proteomes" id="UP001057402">
    <property type="component" value="Chromosome 5"/>
</dbReference>
<proteinExistence type="predicted"/>
<comment type="caution">
    <text evidence="1">The sequence shown here is derived from an EMBL/GenBank/DDBJ whole genome shotgun (WGS) entry which is preliminary data.</text>
</comment>
<sequence>MATSFFQDEITSIFNQHHLHHHVGGLDSGFPSFDFPSGFMDLLGCGGETGGGGGGGSGGAMTFQDFYFSQPLPSLFDLIQPPMTQLPLPRIEEEENRLEKELPQMRVGEVVVGDCVPTTPNSSSISCSSNEGGREENDAGEGKGDGVAAIEEEDGKDKTKKL</sequence>
<evidence type="ECO:0000313" key="2">
    <source>
        <dbReference type="Proteomes" id="UP001057402"/>
    </source>
</evidence>
<reference evidence="2" key="1">
    <citation type="journal article" date="2023" name="Front. Plant Sci.">
        <title>Chromosomal-level genome assembly of Melastoma candidum provides insights into trichome evolution.</title>
        <authorList>
            <person name="Zhong Y."/>
            <person name="Wu W."/>
            <person name="Sun C."/>
            <person name="Zou P."/>
            <person name="Liu Y."/>
            <person name="Dai S."/>
            <person name="Zhou R."/>
        </authorList>
    </citation>
    <scope>NUCLEOTIDE SEQUENCE [LARGE SCALE GENOMIC DNA]</scope>
</reference>
<name>A0ACB9QSU3_9MYRT</name>
<organism evidence="1 2">
    <name type="scientific">Melastoma candidum</name>
    <dbReference type="NCBI Taxonomy" id="119954"/>
    <lineage>
        <taxon>Eukaryota</taxon>
        <taxon>Viridiplantae</taxon>
        <taxon>Streptophyta</taxon>
        <taxon>Embryophyta</taxon>
        <taxon>Tracheophyta</taxon>
        <taxon>Spermatophyta</taxon>
        <taxon>Magnoliopsida</taxon>
        <taxon>eudicotyledons</taxon>
        <taxon>Gunneridae</taxon>
        <taxon>Pentapetalae</taxon>
        <taxon>rosids</taxon>
        <taxon>malvids</taxon>
        <taxon>Myrtales</taxon>
        <taxon>Melastomataceae</taxon>
        <taxon>Melastomatoideae</taxon>
        <taxon>Melastomateae</taxon>
        <taxon>Melastoma</taxon>
    </lineage>
</organism>
<evidence type="ECO:0000313" key="1">
    <source>
        <dbReference type="EMBL" id="KAI4369515.1"/>
    </source>
</evidence>
<protein>
    <submittedName>
        <fullName evidence="1">Uncharacterized protein</fullName>
    </submittedName>
</protein>